<reference evidence="1 2" key="1">
    <citation type="submission" date="2018-11" db="EMBL/GenBank/DDBJ databases">
        <authorList>
            <consortium name="Pathogen Informatics"/>
        </authorList>
    </citation>
    <scope>NUCLEOTIDE SEQUENCE [LARGE SCALE GENOMIC DNA]</scope>
</reference>
<accession>A0A3P7U4I6</accession>
<name>A0A183F3V9_HELPZ</name>
<dbReference type="OrthoDB" id="5839216at2759"/>
<gene>
    <name evidence="1" type="ORF">HPBE_LOCUS852</name>
</gene>
<dbReference type="EMBL" id="UZAH01000761">
    <property type="protein sequence ID" value="VDO19234.1"/>
    <property type="molecule type" value="Genomic_DNA"/>
</dbReference>
<evidence type="ECO:0000313" key="3">
    <source>
        <dbReference type="WBParaSite" id="HPBE_0000085101-mRNA-1"/>
    </source>
</evidence>
<accession>A0A183F3V9</accession>
<dbReference type="WBParaSite" id="HPBE_0000085101-mRNA-1">
    <property type="protein sequence ID" value="HPBE_0000085101-mRNA-1"/>
    <property type="gene ID" value="HPBE_0000085101"/>
</dbReference>
<sequence>MRRKGCAGRLVLSLWTAFATMKYARSLVSLQLLTSYVMLAFGDVPGKWPKLRSKQRWLDTLHVDLKAAGIHPDQAFDHVTFFVPTGAQILPVYGQLLPKNSSCSCSTGMEYIYDGASSNDNPLRDVIGSYYCTTNSDLCVLDAFGRQWRPAQSDNLITILPAAMCIDKDQDCAMYLLLTASRPSRSADLITTSEGLRFCDMVEEGQFIPFSRRVYLPIRGFSCTACLEQYCRPQ</sequence>
<protein>
    <submittedName>
        <fullName evidence="3">Peptidase A1 domain-containing protein</fullName>
    </submittedName>
</protein>
<organism evidence="2 3">
    <name type="scientific">Heligmosomoides polygyrus</name>
    <name type="common">Parasitic roundworm</name>
    <dbReference type="NCBI Taxonomy" id="6339"/>
    <lineage>
        <taxon>Eukaryota</taxon>
        <taxon>Metazoa</taxon>
        <taxon>Ecdysozoa</taxon>
        <taxon>Nematoda</taxon>
        <taxon>Chromadorea</taxon>
        <taxon>Rhabditida</taxon>
        <taxon>Rhabditina</taxon>
        <taxon>Rhabditomorpha</taxon>
        <taxon>Strongyloidea</taxon>
        <taxon>Heligmosomidae</taxon>
        <taxon>Heligmosomoides</taxon>
    </lineage>
</organism>
<dbReference type="AlphaFoldDB" id="A0A183F3V9"/>
<keyword evidence="2" id="KW-1185">Reference proteome</keyword>
<dbReference type="Proteomes" id="UP000050761">
    <property type="component" value="Unassembled WGS sequence"/>
</dbReference>
<proteinExistence type="predicted"/>
<evidence type="ECO:0000313" key="2">
    <source>
        <dbReference type="Proteomes" id="UP000050761"/>
    </source>
</evidence>
<evidence type="ECO:0000313" key="1">
    <source>
        <dbReference type="EMBL" id="VDO19234.1"/>
    </source>
</evidence>
<reference evidence="3" key="2">
    <citation type="submission" date="2019-09" db="UniProtKB">
        <authorList>
            <consortium name="WormBaseParasite"/>
        </authorList>
    </citation>
    <scope>IDENTIFICATION</scope>
</reference>